<gene>
    <name evidence="1" type="ORF">FKY71_18015</name>
</gene>
<dbReference type="AlphaFoldDB" id="A0A540VAP4"/>
<comment type="caution">
    <text evidence="1">The sequence shown here is derived from an EMBL/GenBank/DDBJ whole genome shotgun (WGS) entry which is preliminary data.</text>
</comment>
<accession>A0A540VAP4</accession>
<evidence type="ECO:0000313" key="1">
    <source>
        <dbReference type="EMBL" id="TQE93795.1"/>
    </source>
</evidence>
<evidence type="ECO:0000313" key="2">
    <source>
        <dbReference type="Proteomes" id="UP000315400"/>
    </source>
</evidence>
<dbReference type="Proteomes" id="UP000315400">
    <property type="component" value="Unassembled WGS sequence"/>
</dbReference>
<organism evidence="1 2">
    <name type="scientific">Spiribacter salinus</name>
    <dbReference type="NCBI Taxonomy" id="1335746"/>
    <lineage>
        <taxon>Bacteria</taxon>
        <taxon>Pseudomonadati</taxon>
        <taxon>Pseudomonadota</taxon>
        <taxon>Gammaproteobacteria</taxon>
        <taxon>Chromatiales</taxon>
        <taxon>Ectothiorhodospiraceae</taxon>
        <taxon>Spiribacter</taxon>
    </lineage>
</organism>
<reference evidence="1 2" key="1">
    <citation type="submission" date="2019-06" db="EMBL/GenBank/DDBJ databases">
        <title>Metagenome assembled Genome of Spiribacter salinus SL48-SHIP from the microbial mat of Salt Lake 48 (Novosibirsk region, Russia).</title>
        <authorList>
            <person name="Shipova A."/>
            <person name="Rozanov A.S."/>
            <person name="Bryanskaya A.V."/>
            <person name="Peltek S.E."/>
        </authorList>
    </citation>
    <scope>NUCLEOTIDE SEQUENCE [LARGE SCALE GENOMIC DNA]</scope>
    <source>
        <strain evidence="1">SL48-SHIP-2</strain>
    </source>
</reference>
<proteinExistence type="predicted"/>
<sequence>MRPCNTKYDDPALVAEVLRRDAIRAHHRALAAPDNQPSIARDMGVPQSIISKIVLDKRSTTQLTPEQQAEVLERYARCQHHSRLARHHGAVVVCKELGICLNTRARILRAHQAQEQRRQATRPAPVHRFLTMRMST</sequence>
<protein>
    <submittedName>
        <fullName evidence="1">Uncharacterized protein</fullName>
    </submittedName>
</protein>
<name>A0A540VAP4_9GAMM</name>
<dbReference type="EMBL" id="VIFK01000453">
    <property type="protein sequence ID" value="TQE93795.1"/>
    <property type="molecule type" value="Genomic_DNA"/>
</dbReference>